<dbReference type="PROSITE" id="PS50235">
    <property type="entry name" value="USP_3"/>
    <property type="match status" value="1"/>
</dbReference>
<evidence type="ECO:0000256" key="1">
    <source>
        <dbReference type="SAM" id="MobiDB-lite"/>
    </source>
</evidence>
<dbReference type="Pfam" id="PF00443">
    <property type="entry name" value="UCH"/>
    <property type="match status" value="1"/>
</dbReference>
<dbReference type="InterPro" id="IPR001394">
    <property type="entry name" value="Peptidase_C19_UCH"/>
</dbReference>
<sequence length="613" mass="73050">YLDITETLNLTNYVAAGTRLNNTIKFSLAGICFHLGETPNSGHITSLVFCDVKKIWYYFNDEEVDKFKSLDDFKRKKKESSHTYMLFYKAIENQLIINTSEDDEELCEIPRNSTKDSLMSIQQTPCNVKRRIYQVVDSSNERIGSSSLNSINLSNNVIKMSDLLENEVILNSPSPLQNNLSQNSFITPSINPKKKTKLTPEEIREKDRYRKRIERSDNQLREIEKAKDIKWHRNARTVEVFRSAERVRDKIWHVQARTDEEFRSDERVRDKNWHVQARTDKEFRSDERVRDKNWHVQARTDEEFRNKDRGWHIEARNDEEFRGSERIRDRDWHIEARTEEEFRGPERIRDRDWHVEARTEEEFRGPERIRDRDWHRIRDRDWHVDARTDEEFRGPERIRDRDWHVEARTDEEFRGPERIRDRDWHVVARTNEEFRDRERENDRINRSARRNNPNFIINSYEFGLKNGPTFICVCCGGLFFRRTCVSFIFDQNNEFLNKKIFNLKFLNSNEPLWICLTLDDDDANFRVSKYANTNPPANPIVNQSDQQTFNNDDLPEETLLIDNDENAMRIAPAEGLSPKSLLTDKDAEELTFLKIYGGQKYLLEKGITYGARC</sequence>
<name>A0A3M7QXQ4_BRAPC</name>
<dbReference type="CDD" id="cd02257">
    <property type="entry name" value="Peptidase_C19"/>
    <property type="match status" value="1"/>
</dbReference>
<dbReference type="EMBL" id="REGN01004786">
    <property type="protein sequence ID" value="RNA16167.1"/>
    <property type="molecule type" value="Genomic_DNA"/>
</dbReference>
<dbReference type="Proteomes" id="UP000276133">
    <property type="component" value="Unassembled WGS sequence"/>
</dbReference>
<keyword evidence="4" id="KW-1185">Reference proteome</keyword>
<dbReference type="STRING" id="10195.A0A3M7QXQ4"/>
<feature type="non-terminal residue" evidence="3">
    <location>
        <position position="613"/>
    </location>
</feature>
<evidence type="ECO:0000259" key="2">
    <source>
        <dbReference type="PROSITE" id="PS50235"/>
    </source>
</evidence>
<dbReference type="GO" id="GO:0016579">
    <property type="term" value="P:protein deubiquitination"/>
    <property type="evidence" value="ECO:0007669"/>
    <property type="project" value="InterPro"/>
</dbReference>
<accession>A0A3M7QXQ4</accession>
<comment type="caution">
    <text evidence="3">The sequence shown here is derived from an EMBL/GenBank/DDBJ whole genome shotgun (WGS) entry which is preliminary data.</text>
</comment>
<feature type="non-terminal residue" evidence="3">
    <location>
        <position position="1"/>
    </location>
</feature>
<reference evidence="3 4" key="1">
    <citation type="journal article" date="2018" name="Sci. Rep.">
        <title>Genomic signatures of local adaptation to the degree of environmental predictability in rotifers.</title>
        <authorList>
            <person name="Franch-Gras L."/>
            <person name="Hahn C."/>
            <person name="Garcia-Roger E.M."/>
            <person name="Carmona M.J."/>
            <person name="Serra M."/>
            <person name="Gomez A."/>
        </authorList>
    </citation>
    <scope>NUCLEOTIDE SEQUENCE [LARGE SCALE GENOMIC DNA]</scope>
    <source>
        <strain evidence="3">HYR1</strain>
    </source>
</reference>
<protein>
    <recommendedName>
        <fullName evidence="2">USP domain-containing protein</fullName>
    </recommendedName>
</protein>
<proteinExistence type="predicted"/>
<dbReference type="Gene3D" id="3.90.70.10">
    <property type="entry name" value="Cysteine proteinases"/>
    <property type="match status" value="1"/>
</dbReference>
<evidence type="ECO:0000313" key="4">
    <source>
        <dbReference type="Proteomes" id="UP000276133"/>
    </source>
</evidence>
<organism evidence="3 4">
    <name type="scientific">Brachionus plicatilis</name>
    <name type="common">Marine rotifer</name>
    <name type="synonym">Brachionus muelleri</name>
    <dbReference type="NCBI Taxonomy" id="10195"/>
    <lineage>
        <taxon>Eukaryota</taxon>
        <taxon>Metazoa</taxon>
        <taxon>Spiralia</taxon>
        <taxon>Gnathifera</taxon>
        <taxon>Rotifera</taxon>
        <taxon>Eurotatoria</taxon>
        <taxon>Monogononta</taxon>
        <taxon>Pseudotrocha</taxon>
        <taxon>Ploima</taxon>
        <taxon>Brachionidae</taxon>
        <taxon>Brachionus</taxon>
    </lineage>
</organism>
<dbReference type="AlphaFoldDB" id="A0A3M7QXQ4"/>
<dbReference type="SUPFAM" id="SSF54001">
    <property type="entry name" value="Cysteine proteinases"/>
    <property type="match status" value="1"/>
</dbReference>
<gene>
    <name evidence="3" type="ORF">BpHYR1_004317</name>
</gene>
<feature type="domain" description="USP" evidence="2">
    <location>
        <begin position="1"/>
        <end position="91"/>
    </location>
</feature>
<dbReference type="GO" id="GO:0004843">
    <property type="term" value="F:cysteine-type deubiquitinase activity"/>
    <property type="evidence" value="ECO:0007669"/>
    <property type="project" value="InterPro"/>
</dbReference>
<evidence type="ECO:0000313" key="3">
    <source>
        <dbReference type="EMBL" id="RNA16167.1"/>
    </source>
</evidence>
<dbReference type="InterPro" id="IPR028889">
    <property type="entry name" value="USP"/>
</dbReference>
<dbReference type="InterPro" id="IPR038765">
    <property type="entry name" value="Papain-like_cys_pep_sf"/>
</dbReference>
<dbReference type="OrthoDB" id="8065238at2759"/>
<feature type="region of interest" description="Disordered" evidence="1">
    <location>
        <begin position="182"/>
        <end position="204"/>
    </location>
</feature>